<dbReference type="Proteomes" id="UP000008065">
    <property type="component" value="Unassembled WGS sequence"/>
</dbReference>
<dbReference type="VEuPathDB" id="FungiDB:NEUTE1DRAFT_101986"/>
<evidence type="ECO:0000313" key="2">
    <source>
        <dbReference type="EMBL" id="EGO56716.1"/>
    </source>
</evidence>
<dbReference type="KEGG" id="nte:NEUTE1DRAFT101986"/>
<accession>F8MQT6</accession>
<dbReference type="AlphaFoldDB" id="F8MQT6"/>
<dbReference type="GeneID" id="20821839"/>
<evidence type="ECO:0000313" key="3">
    <source>
        <dbReference type="Proteomes" id="UP000008065"/>
    </source>
</evidence>
<name>F8MQT6_NEUT8</name>
<feature type="region of interest" description="Disordered" evidence="1">
    <location>
        <begin position="1"/>
        <end position="29"/>
    </location>
</feature>
<reference evidence="3" key="1">
    <citation type="journal article" date="2011" name="Genetics">
        <title>Massive changes in genome architecture accompany the transition to self-fertility in the filamentous fungus Neurospora tetrasperma.</title>
        <authorList>
            <person name="Ellison C.E."/>
            <person name="Stajich J.E."/>
            <person name="Jacobson D.J."/>
            <person name="Natvig D.O."/>
            <person name="Lapidus A."/>
            <person name="Foster B."/>
            <person name="Aerts A."/>
            <person name="Riley R."/>
            <person name="Lindquist E.A."/>
            <person name="Grigoriev I.V."/>
            <person name="Taylor J.W."/>
        </authorList>
    </citation>
    <scope>NUCLEOTIDE SEQUENCE [LARGE SCALE GENOMIC DNA]</scope>
    <source>
        <strain evidence="3">FGSC 2508 / P0657</strain>
    </source>
</reference>
<gene>
    <name evidence="2" type="ORF">NEUTE1DRAFT_101986</name>
</gene>
<keyword evidence="3" id="KW-1185">Reference proteome</keyword>
<sequence>MANGNRSCSNTQLLSFAPGRSNGRSTLGRENTIPILVQHVLTSRLSLEKLGSRDVMRCGVAVSRRLPSV</sequence>
<organism evidence="2 3">
    <name type="scientific">Neurospora tetrasperma (strain FGSC 2508 / ATCC MYA-4615 / P0657)</name>
    <dbReference type="NCBI Taxonomy" id="510951"/>
    <lineage>
        <taxon>Eukaryota</taxon>
        <taxon>Fungi</taxon>
        <taxon>Dikarya</taxon>
        <taxon>Ascomycota</taxon>
        <taxon>Pezizomycotina</taxon>
        <taxon>Sordariomycetes</taxon>
        <taxon>Sordariomycetidae</taxon>
        <taxon>Sordariales</taxon>
        <taxon>Sordariaceae</taxon>
        <taxon>Neurospora</taxon>
    </lineage>
</organism>
<evidence type="ECO:0000256" key="1">
    <source>
        <dbReference type="SAM" id="MobiDB-lite"/>
    </source>
</evidence>
<feature type="compositionally biased region" description="Polar residues" evidence="1">
    <location>
        <begin position="1"/>
        <end position="14"/>
    </location>
</feature>
<dbReference type="RefSeq" id="XP_009852289.1">
    <property type="nucleotide sequence ID" value="XM_009853987.1"/>
</dbReference>
<proteinExistence type="predicted"/>
<dbReference type="EMBL" id="GL891305">
    <property type="protein sequence ID" value="EGO56716.1"/>
    <property type="molecule type" value="Genomic_DNA"/>
</dbReference>
<dbReference type="HOGENOM" id="CLU_179479_0_0_1"/>
<protein>
    <submittedName>
        <fullName evidence="2">Uncharacterized protein</fullName>
    </submittedName>
</protein>